<dbReference type="EMBL" id="CP009809">
    <property type="protein sequence ID" value="ATZ50431.1"/>
    <property type="molecule type" value="Genomic_DNA"/>
</dbReference>
<organism evidence="1 2">
    <name type="scientific">Botryotinia fuckeliana (strain B05.10)</name>
    <name type="common">Noble rot fungus</name>
    <name type="synonym">Botrytis cinerea</name>
    <dbReference type="NCBI Taxonomy" id="332648"/>
    <lineage>
        <taxon>Eukaryota</taxon>
        <taxon>Fungi</taxon>
        <taxon>Dikarya</taxon>
        <taxon>Ascomycota</taxon>
        <taxon>Pezizomycotina</taxon>
        <taxon>Leotiomycetes</taxon>
        <taxon>Helotiales</taxon>
        <taxon>Sclerotiniaceae</taxon>
        <taxon>Botrytis</taxon>
    </lineage>
</organism>
<dbReference type="GeneID" id="5431195"/>
<evidence type="ECO:0000313" key="1">
    <source>
        <dbReference type="EMBL" id="ATZ50431.1"/>
    </source>
</evidence>
<dbReference type="RefSeq" id="XP_001550694.1">
    <property type="nucleotide sequence ID" value="XM_001550644.2"/>
</dbReference>
<proteinExistence type="predicted"/>
<sequence>MRHRLSHHNQAPSEIFINFQSHNHDLDNLVLHYRNAIDSASFLSILHSTLAEVARRMEEILRLKTLLMRCHFDGRLRLRGKYKRLINKMRGIQTDLLGCLYCYDGN</sequence>
<dbReference type="VEuPathDB" id="FungiDB:Bcin05g07830"/>
<evidence type="ECO:0000313" key="2">
    <source>
        <dbReference type="Proteomes" id="UP000001798"/>
    </source>
</evidence>
<accession>A0A384JIZ2</accession>
<dbReference type="AlphaFoldDB" id="A0A384JIZ2"/>
<reference evidence="1 2" key="2">
    <citation type="journal article" date="2012" name="Eukaryot. Cell">
        <title>Genome update of Botrytis cinerea strains B05.10 and T4.</title>
        <authorList>
            <person name="Staats M."/>
            <person name="van Kan J.A."/>
        </authorList>
    </citation>
    <scope>NUCLEOTIDE SEQUENCE [LARGE SCALE GENOMIC DNA]</scope>
    <source>
        <strain evidence="1 2">B05.10</strain>
    </source>
</reference>
<name>A0A384JIZ2_BOTFB</name>
<gene>
    <name evidence="1" type="ORF">BCIN_05g07830</name>
</gene>
<keyword evidence="2" id="KW-1185">Reference proteome</keyword>
<dbReference type="KEGG" id="bfu:BCIN_05g07830"/>
<reference evidence="1 2" key="3">
    <citation type="journal article" date="2017" name="Mol. Plant Pathol.">
        <title>A gapless genome sequence of the fungus Botrytis cinerea.</title>
        <authorList>
            <person name="Van Kan J.A."/>
            <person name="Stassen J.H."/>
            <person name="Mosbach A."/>
            <person name="Van Der Lee T.A."/>
            <person name="Faino L."/>
            <person name="Farmer A.D."/>
            <person name="Papasotiriou D.G."/>
            <person name="Zhou S."/>
            <person name="Seidl M.F."/>
            <person name="Cottam E."/>
            <person name="Edel D."/>
            <person name="Hahn M."/>
            <person name="Schwartz D.C."/>
            <person name="Dietrich R.A."/>
            <person name="Widdison S."/>
            <person name="Scalliet G."/>
        </authorList>
    </citation>
    <scope>NUCLEOTIDE SEQUENCE [LARGE SCALE GENOMIC DNA]</scope>
    <source>
        <strain evidence="1 2">B05.10</strain>
    </source>
</reference>
<reference evidence="1 2" key="1">
    <citation type="journal article" date="2011" name="PLoS Genet.">
        <title>Genomic analysis of the necrotrophic fungal pathogens Sclerotinia sclerotiorum and Botrytis cinerea.</title>
        <authorList>
            <person name="Amselem J."/>
            <person name="Cuomo C.A."/>
            <person name="van Kan J.A."/>
            <person name="Viaud M."/>
            <person name="Benito E.P."/>
            <person name="Couloux A."/>
            <person name="Coutinho P.M."/>
            <person name="de Vries R.P."/>
            <person name="Dyer P.S."/>
            <person name="Fillinger S."/>
            <person name="Fournier E."/>
            <person name="Gout L."/>
            <person name="Hahn M."/>
            <person name="Kohn L."/>
            <person name="Lapalu N."/>
            <person name="Plummer K.M."/>
            <person name="Pradier J.M."/>
            <person name="Quevillon E."/>
            <person name="Sharon A."/>
            <person name="Simon A."/>
            <person name="ten Have A."/>
            <person name="Tudzynski B."/>
            <person name="Tudzynski P."/>
            <person name="Wincker P."/>
            <person name="Andrew M."/>
            <person name="Anthouard V."/>
            <person name="Beever R.E."/>
            <person name="Beffa R."/>
            <person name="Benoit I."/>
            <person name="Bouzid O."/>
            <person name="Brault B."/>
            <person name="Chen Z."/>
            <person name="Choquer M."/>
            <person name="Collemare J."/>
            <person name="Cotton P."/>
            <person name="Danchin E.G."/>
            <person name="Da Silva C."/>
            <person name="Gautier A."/>
            <person name="Giraud C."/>
            <person name="Giraud T."/>
            <person name="Gonzalez C."/>
            <person name="Grossetete S."/>
            <person name="Guldener U."/>
            <person name="Henrissat B."/>
            <person name="Howlett B.J."/>
            <person name="Kodira C."/>
            <person name="Kretschmer M."/>
            <person name="Lappartient A."/>
            <person name="Leroch M."/>
            <person name="Levis C."/>
            <person name="Mauceli E."/>
            <person name="Neuveglise C."/>
            <person name="Oeser B."/>
            <person name="Pearson M."/>
            <person name="Poulain J."/>
            <person name="Poussereau N."/>
            <person name="Quesneville H."/>
            <person name="Rascle C."/>
            <person name="Schumacher J."/>
            <person name="Segurens B."/>
            <person name="Sexton A."/>
            <person name="Silva E."/>
            <person name="Sirven C."/>
            <person name="Soanes D.M."/>
            <person name="Talbot N.J."/>
            <person name="Templeton M."/>
            <person name="Yandava C."/>
            <person name="Yarden O."/>
            <person name="Zeng Q."/>
            <person name="Rollins J.A."/>
            <person name="Lebrun M.H."/>
            <person name="Dickman M."/>
        </authorList>
    </citation>
    <scope>NUCLEOTIDE SEQUENCE [LARGE SCALE GENOMIC DNA]</scope>
    <source>
        <strain evidence="1 2">B05.10</strain>
    </source>
</reference>
<dbReference type="OrthoDB" id="3524715at2759"/>
<dbReference type="Proteomes" id="UP000001798">
    <property type="component" value="Chromosome 5"/>
</dbReference>
<protein>
    <submittedName>
        <fullName evidence="1">Uncharacterized protein</fullName>
    </submittedName>
</protein>